<dbReference type="AlphaFoldDB" id="A0A4S4KEE2"/>
<feature type="region of interest" description="Disordered" evidence="1">
    <location>
        <begin position="80"/>
        <end position="102"/>
    </location>
</feature>
<dbReference type="OrthoDB" id="3261081at2759"/>
<feature type="region of interest" description="Disordered" evidence="1">
    <location>
        <begin position="125"/>
        <end position="145"/>
    </location>
</feature>
<sequence>MGTTTQIETEIPHFPPAQPLRKRFSHISPGRAVVSIISPRRHSSHSDFPSVRASQRQHRTTSNPVPDAPALVEEVLPEKDNVQNSTTAPSPPSSPKSNKSTVHVARTLSFPHVANIFVRIRRVQKKAKAHHTNSTSGPESVTHPSLLAEEGVPEKHARLEVQDEFVCAYAVDVEKLLRASRASLLDRAALFNANVLVDEQWSCSICCPKNRSDGSYRVHIRYAATAASSPIRDPRQPVELDKASGVPGLMTIVSRDVVATNVLEVYT</sequence>
<dbReference type="EMBL" id="SGPK01000872">
    <property type="protein sequence ID" value="THG96508.1"/>
    <property type="molecule type" value="Genomic_DNA"/>
</dbReference>
<gene>
    <name evidence="2" type="ORF">EW145_g7768</name>
</gene>
<feature type="region of interest" description="Disordered" evidence="1">
    <location>
        <begin position="1"/>
        <end position="26"/>
    </location>
</feature>
<protein>
    <submittedName>
        <fullName evidence="2">Uncharacterized protein</fullName>
    </submittedName>
</protein>
<evidence type="ECO:0000256" key="1">
    <source>
        <dbReference type="SAM" id="MobiDB-lite"/>
    </source>
</evidence>
<proteinExistence type="predicted"/>
<reference evidence="2 3" key="1">
    <citation type="submission" date="2019-02" db="EMBL/GenBank/DDBJ databases">
        <title>Genome sequencing of the rare red list fungi Phellinidium pouzarii.</title>
        <authorList>
            <person name="Buettner E."/>
            <person name="Kellner H."/>
        </authorList>
    </citation>
    <scope>NUCLEOTIDE SEQUENCE [LARGE SCALE GENOMIC DNA]</scope>
    <source>
        <strain evidence="2 3">DSM 108285</strain>
    </source>
</reference>
<accession>A0A4S4KEE2</accession>
<feature type="region of interest" description="Disordered" evidence="1">
    <location>
        <begin position="38"/>
        <end position="68"/>
    </location>
</feature>
<feature type="compositionally biased region" description="Polar residues" evidence="1">
    <location>
        <begin position="132"/>
        <end position="143"/>
    </location>
</feature>
<organism evidence="2 3">
    <name type="scientific">Phellinidium pouzarii</name>
    <dbReference type="NCBI Taxonomy" id="167371"/>
    <lineage>
        <taxon>Eukaryota</taxon>
        <taxon>Fungi</taxon>
        <taxon>Dikarya</taxon>
        <taxon>Basidiomycota</taxon>
        <taxon>Agaricomycotina</taxon>
        <taxon>Agaricomycetes</taxon>
        <taxon>Hymenochaetales</taxon>
        <taxon>Hymenochaetaceae</taxon>
        <taxon>Phellinidium</taxon>
    </lineage>
</organism>
<evidence type="ECO:0000313" key="2">
    <source>
        <dbReference type="EMBL" id="THG96508.1"/>
    </source>
</evidence>
<keyword evidence="3" id="KW-1185">Reference proteome</keyword>
<evidence type="ECO:0000313" key="3">
    <source>
        <dbReference type="Proteomes" id="UP000308199"/>
    </source>
</evidence>
<dbReference type="Proteomes" id="UP000308199">
    <property type="component" value="Unassembled WGS sequence"/>
</dbReference>
<name>A0A4S4KEE2_9AGAM</name>
<comment type="caution">
    <text evidence="2">The sequence shown here is derived from an EMBL/GenBank/DDBJ whole genome shotgun (WGS) entry which is preliminary data.</text>
</comment>